<keyword evidence="2" id="KW-0472">Membrane</keyword>
<accession>A0AAD5YV47</accession>
<name>A0AAD5YV47_9AGAR</name>
<organism evidence="3 4">
    <name type="scientific">Leucocoprinus birnbaumii</name>
    <dbReference type="NCBI Taxonomy" id="56174"/>
    <lineage>
        <taxon>Eukaryota</taxon>
        <taxon>Fungi</taxon>
        <taxon>Dikarya</taxon>
        <taxon>Basidiomycota</taxon>
        <taxon>Agaricomycotina</taxon>
        <taxon>Agaricomycetes</taxon>
        <taxon>Agaricomycetidae</taxon>
        <taxon>Agaricales</taxon>
        <taxon>Agaricineae</taxon>
        <taxon>Agaricaceae</taxon>
        <taxon>Leucocoprinus</taxon>
    </lineage>
</organism>
<gene>
    <name evidence="3" type="ORF">NP233_g4851</name>
</gene>
<evidence type="ECO:0000313" key="4">
    <source>
        <dbReference type="Proteomes" id="UP001213000"/>
    </source>
</evidence>
<dbReference type="AlphaFoldDB" id="A0AAD5YV47"/>
<comment type="caution">
    <text evidence="3">The sequence shown here is derived from an EMBL/GenBank/DDBJ whole genome shotgun (WGS) entry which is preliminary data.</text>
</comment>
<proteinExistence type="predicted"/>
<keyword evidence="2" id="KW-1133">Transmembrane helix</keyword>
<feature type="transmembrane region" description="Helical" evidence="2">
    <location>
        <begin position="603"/>
        <end position="628"/>
    </location>
</feature>
<sequence>MTLIISDLSVAQAATGINACVTFVQFTLSTAFAVLFYLLPKSNSALGWSAVTRMLHSSIWPTLLFSDSSQSNDAGPTVATIAYLTMLSTILIAIAGVTLPLGLKQGPLLPARRQIQVPTDYVSDSSPLSLATSANSATFAYGSSCNPQDITDFSINSAPCPDQTNPTITFYSSALVDTFNSTPHGPFTMQYRRAYRPFHSSNISSGILKGLVIDMSVGNFGVRFWNHTLPVTEHGGVWSQSILWLEPVTECADTNLTVDYTVDNLGSAKFQNFNITDHGGFHSLPHDLPPLSNASQQLNLADRAFYGAVMSNLYSMQFLNATRESSFEGKSYALDASQNTLTTPFAGIITPLGGNQALQLTYLNETSLRSIFSCSGYDPSLDAASPARAMVVCAAFLGPPSRTDGGDIRFLDADSPWSQQIHVCASATRASIHEVTFSVNGTESLEDVRVNHIVSEDSVVWGVEKTNRAIFRAMALWGLLEEEYVEESDALWTLQDKYLYLPAGEAEIFTGFRPGKPFSAPNAIWRVIYDTDFPTDSLVDYSGSSDYAIGMKCRALVQNSSISGPAHIRNAIWTDLMANNIVGTALASTHLVNPYQPTLEYNFVFAIPGFFLFIIWVPTFIASFFLLVTRIIRFRCMKQVFNHTSIGHVVVGTSLLRVEGKEEEKVPPKTPVEERIDDDMNPDSSAPVGNEEAPDKARSREEVEPWRSRYGDTAVFLALDHRTRGFTS</sequence>
<reference evidence="3" key="1">
    <citation type="submission" date="2022-07" db="EMBL/GenBank/DDBJ databases">
        <title>Genome Sequence of Leucocoprinus birnbaumii.</title>
        <authorList>
            <person name="Buettner E."/>
        </authorList>
    </citation>
    <scope>NUCLEOTIDE SEQUENCE</scope>
    <source>
        <strain evidence="3">VT141</strain>
    </source>
</reference>
<evidence type="ECO:0000256" key="1">
    <source>
        <dbReference type="SAM" id="MobiDB-lite"/>
    </source>
</evidence>
<dbReference type="EMBL" id="JANIEX010000272">
    <property type="protein sequence ID" value="KAJ3569744.1"/>
    <property type="molecule type" value="Genomic_DNA"/>
</dbReference>
<evidence type="ECO:0000313" key="3">
    <source>
        <dbReference type="EMBL" id="KAJ3569744.1"/>
    </source>
</evidence>
<protein>
    <submittedName>
        <fullName evidence="3">Uncharacterized protein</fullName>
    </submittedName>
</protein>
<feature type="compositionally biased region" description="Basic and acidic residues" evidence="1">
    <location>
        <begin position="693"/>
        <end position="705"/>
    </location>
</feature>
<feature type="transmembrane region" description="Helical" evidence="2">
    <location>
        <begin position="78"/>
        <end position="103"/>
    </location>
</feature>
<feature type="transmembrane region" description="Helical" evidence="2">
    <location>
        <begin position="20"/>
        <end position="39"/>
    </location>
</feature>
<feature type="region of interest" description="Disordered" evidence="1">
    <location>
        <begin position="661"/>
        <end position="705"/>
    </location>
</feature>
<dbReference type="Proteomes" id="UP001213000">
    <property type="component" value="Unassembled WGS sequence"/>
</dbReference>
<keyword evidence="4" id="KW-1185">Reference proteome</keyword>
<feature type="compositionally biased region" description="Basic and acidic residues" evidence="1">
    <location>
        <begin position="661"/>
        <end position="674"/>
    </location>
</feature>
<keyword evidence="2" id="KW-0812">Transmembrane</keyword>
<evidence type="ECO:0000256" key="2">
    <source>
        <dbReference type="SAM" id="Phobius"/>
    </source>
</evidence>